<feature type="domain" description="DUF2207" evidence="3">
    <location>
        <begin position="51"/>
        <end position="215"/>
    </location>
</feature>
<sequence>MLVSLKPVCEFIRISKYEGGTDMRAKMGGLIFLVVFIFVFPIQGHAVDYWINDVKMDAFLQDDGTVHVTETHTYKFDGKFNGITRTVIPKKGSSIKDFSATENGKELRVEKVDDLYKIQRKGKDETITVTLTYTIMNGVEIYKDVAQFYWPFFDNRNESTYENLVITIHPPQSTSNVIAFGYDEAFQTESVQSDGSVEFHFGEVPSETNGDIRVAYPVELFSGVNYVTADKPMKEEIVNDQKELLIKAQERAETKETLSKVAIVLVPIFTILFLVVIVRNRFEGKSKLAAVKNEMPNPGALPKQVMSLPATIVFTNHNYLPQGQAMAAALLDLVRKKIVRQVSDEKFQLMNQDAGLPHEKILMEWLFEKIGRNGVFEFSDLKTYSKDKKNSGNYSSFQMKWGEAVRNEVKEHHLYEDKSKFKLFLGLFSIVLVPFLFLFPMYELFSWFVLTLILFGGVIIYLIAYRPKNREGLKIFHEWLMFKESYKALSPDEWKKWSEDDQMRAYVYGLGMGDKGMMKQNDDLIFALNNPYRYESGGFYPYSVYSFGYVGPNASAQFESANDSIGTGSSSSSSSGGGTGGGGGGSGAF</sequence>
<feature type="domain" description="Predicted membrane protein YciQ-like C-terminal" evidence="4">
    <location>
        <begin position="312"/>
        <end position="484"/>
    </location>
</feature>
<dbReference type="STRING" id="1033734.GCA_000285535_03292"/>
<evidence type="ECO:0000259" key="4">
    <source>
        <dbReference type="Pfam" id="PF20990"/>
    </source>
</evidence>
<feature type="transmembrane region" description="Helical" evidence="2">
    <location>
        <begin position="261"/>
        <end position="278"/>
    </location>
</feature>
<protein>
    <submittedName>
        <fullName evidence="5">DUF2207 domain-containing protein</fullName>
    </submittedName>
</protein>
<evidence type="ECO:0000256" key="2">
    <source>
        <dbReference type="SAM" id="Phobius"/>
    </source>
</evidence>
<dbReference type="Pfam" id="PF20990">
    <property type="entry name" value="DUF2207_C"/>
    <property type="match status" value="1"/>
</dbReference>
<dbReference type="Pfam" id="PF09972">
    <property type="entry name" value="DUF2207"/>
    <property type="match status" value="1"/>
</dbReference>
<gene>
    <name evidence="5" type="ORF">E1I69_23645</name>
</gene>
<comment type="caution">
    <text evidence="5">The sequence shown here is derived from an EMBL/GenBank/DDBJ whole genome shotgun (WGS) entry which is preliminary data.</text>
</comment>
<feature type="transmembrane region" description="Helical" evidence="2">
    <location>
        <begin position="30"/>
        <end position="51"/>
    </location>
</feature>
<feature type="region of interest" description="Disordered" evidence="1">
    <location>
        <begin position="562"/>
        <end position="589"/>
    </location>
</feature>
<dbReference type="AlphaFoldDB" id="A0A4S3PIR0"/>
<dbReference type="Proteomes" id="UP000306477">
    <property type="component" value="Unassembled WGS sequence"/>
</dbReference>
<dbReference type="EMBL" id="SLUB01000104">
    <property type="protein sequence ID" value="THE09118.1"/>
    <property type="molecule type" value="Genomic_DNA"/>
</dbReference>
<evidence type="ECO:0000313" key="6">
    <source>
        <dbReference type="Proteomes" id="UP000306477"/>
    </source>
</evidence>
<keyword evidence="2" id="KW-0472">Membrane</keyword>
<name>A0A4S3PIR0_9BACI</name>
<dbReference type="InterPro" id="IPR048389">
    <property type="entry name" value="YciQ-like_C"/>
</dbReference>
<evidence type="ECO:0000313" key="5">
    <source>
        <dbReference type="EMBL" id="THE09118.1"/>
    </source>
</evidence>
<accession>A0A4S3PIR0</accession>
<dbReference type="OrthoDB" id="5507254at2"/>
<feature type="compositionally biased region" description="Gly residues" evidence="1">
    <location>
        <begin position="575"/>
        <end position="589"/>
    </location>
</feature>
<proteinExistence type="predicted"/>
<reference evidence="5 6" key="1">
    <citation type="journal article" date="2019" name="Indoor Air">
        <title>Impacts of indoor surface finishes on bacterial viability.</title>
        <authorList>
            <person name="Hu J."/>
            <person name="Maamar S.B."/>
            <person name="Glawe A.J."/>
            <person name="Gottel N."/>
            <person name="Gilbert J.A."/>
            <person name="Hartmann E.M."/>
        </authorList>
    </citation>
    <scope>NUCLEOTIDE SEQUENCE [LARGE SCALE GENOMIC DNA]</scope>
    <source>
        <strain evidence="5 6">AF060A6</strain>
    </source>
</reference>
<feature type="transmembrane region" description="Helical" evidence="2">
    <location>
        <begin position="421"/>
        <end position="439"/>
    </location>
</feature>
<dbReference type="InterPro" id="IPR018702">
    <property type="entry name" value="DUF2207"/>
</dbReference>
<evidence type="ECO:0000259" key="3">
    <source>
        <dbReference type="Pfam" id="PF09972"/>
    </source>
</evidence>
<keyword evidence="6" id="KW-1185">Reference proteome</keyword>
<keyword evidence="2" id="KW-1133">Transmembrane helix</keyword>
<feature type="transmembrane region" description="Helical" evidence="2">
    <location>
        <begin position="445"/>
        <end position="464"/>
    </location>
</feature>
<evidence type="ECO:0000256" key="1">
    <source>
        <dbReference type="SAM" id="MobiDB-lite"/>
    </source>
</evidence>
<organism evidence="5 6">
    <name type="scientific">Bacillus timonensis</name>
    <dbReference type="NCBI Taxonomy" id="1033734"/>
    <lineage>
        <taxon>Bacteria</taxon>
        <taxon>Bacillati</taxon>
        <taxon>Bacillota</taxon>
        <taxon>Bacilli</taxon>
        <taxon>Bacillales</taxon>
        <taxon>Bacillaceae</taxon>
        <taxon>Bacillus</taxon>
    </lineage>
</organism>
<keyword evidence="2" id="KW-0812">Transmembrane</keyword>